<evidence type="ECO:0000313" key="3">
    <source>
        <dbReference type="Proteomes" id="UP000000759"/>
    </source>
</evidence>
<protein>
    <submittedName>
        <fullName evidence="2">Uncharacterized protein</fullName>
    </submittedName>
</protein>
<reference evidence="3" key="2">
    <citation type="submission" date="2008-08" db="EMBL/GenBank/DDBJ databases">
        <authorList>
            <consortium name="Diatom Consortium"/>
            <person name="Grigoriev I."/>
            <person name="Grimwood J."/>
            <person name="Kuo A."/>
            <person name="Otillar R.P."/>
            <person name="Salamov A."/>
            <person name="Detter J.C."/>
            <person name="Lindquist E."/>
            <person name="Shapiro H."/>
            <person name="Lucas S."/>
            <person name="Glavina del Rio T."/>
            <person name="Pitluck S."/>
            <person name="Rokhsar D."/>
            <person name="Bowler C."/>
        </authorList>
    </citation>
    <scope>GENOME REANNOTATION</scope>
    <source>
        <strain evidence="3">CCAP 1055/1</strain>
    </source>
</reference>
<sequence>MLASTGQMTSSTVFSHLLDKVFSIPQGHPIRLSFAQQGYDTVEDLLGICENELGTFGYVPPTSLDTNDNPQWTPLLMAHRQILRHFLRWQASLERKKGSSLDDSELVELTSSDFAFYKRSALGQVSSVLTTTTSSSSAPGIPNKPWSVLNGQKKPVYCKEDATTLSVNNTNAITYCSSVHSALRSGATNLDLMPQDGESIPKPISFVKPLGTETNNSCAFKGLPGFTPDNLIGKTFLTDSQDDGELFRERQTFPTDTQDDGEQLDL</sequence>
<dbReference type="InParanoid" id="B7G3Q5"/>
<dbReference type="KEGG" id="pti:PHATRDRAFT_37408"/>
<feature type="region of interest" description="Disordered" evidence="1">
    <location>
        <begin position="242"/>
        <end position="266"/>
    </location>
</feature>
<reference evidence="2 3" key="1">
    <citation type="journal article" date="2008" name="Nature">
        <title>The Phaeodactylum genome reveals the evolutionary history of diatom genomes.</title>
        <authorList>
            <person name="Bowler C."/>
            <person name="Allen A.E."/>
            <person name="Badger J.H."/>
            <person name="Grimwood J."/>
            <person name="Jabbari K."/>
            <person name="Kuo A."/>
            <person name="Maheswari U."/>
            <person name="Martens C."/>
            <person name="Maumus F."/>
            <person name="Otillar R.P."/>
            <person name="Rayko E."/>
            <person name="Salamov A."/>
            <person name="Vandepoele K."/>
            <person name="Beszteri B."/>
            <person name="Gruber A."/>
            <person name="Heijde M."/>
            <person name="Katinka M."/>
            <person name="Mock T."/>
            <person name="Valentin K."/>
            <person name="Verret F."/>
            <person name="Berges J.A."/>
            <person name="Brownlee C."/>
            <person name="Cadoret J.P."/>
            <person name="Chiovitti A."/>
            <person name="Choi C.J."/>
            <person name="Coesel S."/>
            <person name="De Martino A."/>
            <person name="Detter J.C."/>
            <person name="Durkin C."/>
            <person name="Falciatore A."/>
            <person name="Fournet J."/>
            <person name="Haruta M."/>
            <person name="Huysman M.J."/>
            <person name="Jenkins B.D."/>
            <person name="Jiroutova K."/>
            <person name="Jorgensen R.E."/>
            <person name="Joubert Y."/>
            <person name="Kaplan A."/>
            <person name="Kroger N."/>
            <person name="Kroth P.G."/>
            <person name="La Roche J."/>
            <person name="Lindquist E."/>
            <person name="Lommer M."/>
            <person name="Martin-Jezequel V."/>
            <person name="Lopez P.J."/>
            <person name="Lucas S."/>
            <person name="Mangogna M."/>
            <person name="McGinnis K."/>
            <person name="Medlin L.K."/>
            <person name="Montsant A."/>
            <person name="Oudot-Le Secq M.P."/>
            <person name="Napoli C."/>
            <person name="Obornik M."/>
            <person name="Parker M.S."/>
            <person name="Petit J.L."/>
            <person name="Porcel B.M."/>
            <person name="Poulsen N."/>
            <person name="Robison M."/>
            <person name="Rychlewski L."/>
            <person name="Rynearson T.A."/>
            <person name="Schmutz J."/>
            <person name="Shapiro H."/>
            <person name="Siaut M."/>
            <person name="Stanley M."/>
            <person name="Sussman M.R."/>
            <person name="Taylor A.R."/>
            <person name="Vardi A."/>
            <person name="von Dassow P."/>
            <person name="Vyverman W."/>
            <person name="Willis A."/>
            <person name="Wyrwicz L.S."/>
            <person name="Rokhsar D.S."/>
            <person name="Weissenbach J."/>
            <person name="Armbrust E.V."/>
            <person name="Green B.R."/>
            <person name="Van de Peer Y."/>
            <person name="Grigoriev I.V."/>
        </authorList>
    </citation>
    <scope>NUCLEOTIDE SEQUENCE [LARGE SCALE GENOMIC DNA]</scope>
    <source>
        <strain evidence="2 3">CCAP 1055/1</strain>
    </source>
</reference>
<evidence type="ECO:0000313" key="2">
    <source>
        <dbReference type="EMBL" id="EEC46867.1"/>
    </source>
</evidence>
<dbReference type="Proteomes" id="UP000000759">
    <property type="component" value="Chromosome 13"/>
</dbReference>
<dbReference type="RefSeq" id="XP_002181653.1">
    <property type="nucleotide sequence ID" value="XM_002181617.1"/>
</dbReference>
<dbReference type="PaxDb" id="2850-Phatr37408"/>
<keyword evidence="3" id="KW-1185">Reference proteome</keyword>
<organism evidence="2 3">
    <name type="scientific">Phaeodactylum tricornutum (strain CCAP 1055/1)</name>
    <dbReference type="NCBI Taxonomy" id="556484"/>
    <lineage>
        <taxon>Eukaryota</taxon>
        <taxon>Sar</taxon>
        <taxon>Stramenopiles</taxon>
        <taxon>Ochrophyta</taxon>
        <taxon>Bacillariophyta</taxon>
        <taxon>Bacillariophyceae</taxon>
        <taxon>Bacillariophycidae</taxon>
        <taxon>Naviculales</taxon>
        <taxon>Phaeodactylaceae</taxon>
        <taxon>Phaeodactylum</taxon>
    </lineage>
</organism>
<evidence type="ECO:0000256" key="1">
    <source>
        <dbReference type="SAM" id="MobiDB-lite"/>
    </source>
</evidence>
<dbReference type="HOGENOM" id="CLU_344706_0_0_1"/>
<name>B7G3Q5_PHATC</name>
<dbReference type="OrthoDB" id="55634at2759"/>
<accession>B7G3Q5</accession>
<gene>
    <name evidence="2" type="ORF">PHATRDRAFT_37408</name>
</gene>
<dbReference type="GeneID" id="7202343"/>
<dbReference type="AlphaFoldDB" id="B7G3Q5"/>
<dbReference type="EMBL" id="CM000615">
    <property type="protein sequence ID" value="EEC46867.1"/>
    <property type="molecule type" value="Genomic_DNA"/>
</dbReference>
<proteinExistence type="predicted"/>
<feature type="compositionally biased region" description="Acidic residues" evidence="1">
    <location>
        <begin position="257"/>
        <end position="266"/>
    </location>
</feature>